<protein>
    <submittedName>
        <fullName evidence="1">Uncharacterized protein</fullName>
    </submittedName>
</protein>
<sequence length="98" mass="11518">MKTMSKAQKPTMPLIQPTGDYEIIFDDLELAFRKKQLKDIALFYNHGKEPEEIAKTMQRHPLEIFLALVDLARKNKLKRPFAYRRLKHGKARDVTTAY</sequence>
<comment type="caution">
    <text evidence="1">The sequence shown here is derived from an EMBL/GenBank/DDBJ whole genome shotgun (WGS) entry which is preliminary data.</text>
</comment>
<evidence type="ECO:0000313" key="2">
    <source>
        <dbReference type="Proteomes" id="UP000256488"/>
    </source>
</evidence>
<proteinExistence type="predicted"/>
<gene>
    <name evidence="1" type="ORF">CAI16_05300</name>
</gene>
<dbReference type="EMBL" id="NFZX01000007">
    <property type="protein sequence ID" value="RFA36210.1"/>
    <property type="molecule type" value="Genomic_DNA"/>
</dbReference>
<dbReference type="AlphaFoldDB" id="A0A3E0WTA4"/>
<accession>A0A3E0WTA4</accession>
<name>A0A3E0WTA4_9BACI</name>
<reference evidence="1 2" key="1">
    <citation type="submission" date="2017-05" db="EMBL/GenBank/DDBJ databases">
        <title>Virgibacillus sp. AK90 isolated from a saltern of Kakinada, India.</title>
        <authorList>
            <person name="Gupta V."/>
            <person name="Sidhu C."/>
            <person name="Korpole S."/>
            <person name="Pinnaka A.K."/>
        </authorList>
    </citation>
    <scope>NUCLEOTIDE SEQUENCE [LARGE SCALE GENOMIC DNA]</scope>
    <source>
        <strain evidence="1 2">AK90</strain>
    </source>
</reference>
<organism evidence="1 2">
    <name type="scientific">Virgibacillus dokdonensis</name>
    <dbReference type="NCBI Taxonomy" id="302167"/>
    <lineage>
        <taxon>Bacteria</taxon>
        <taxon>Bacillati</taxon>
        <taxon>Bacillota</taxon>
        <taxon>Bacilli</taxon>
        <taxon>Bacillales</taxon>
        <taxon>Bacillaceae</taxon>
        <taxon>Virgibacillus</taxon>
    </lineage>
</organism>
<evidence type="ECO:0000313" key="1">
    <source>
        <dbReference type="EMBL" id="RFA36210.1"/>
    </source>
</evidence>
<dbReference type="Proteomes" id="UP000256488">
    <property type="component" value="Unassembled WGS sequence"/>
</dbReference>
<dbReference type="RefSeq" id="WP_116277562.1">
    <property type="nucleotide sequence ID" value="NZ_NFZX01000007.1"/>
</dbReference>